<sequence length="403" mass="43872">MNTTGQPGFEQCAERADIQAEAHARPPLAVEFESAEVWNWVLYDLPDDPAAWQTPYDPACRHKVLELAGGQLRIERHTEFVSVTWLGNGPPDAESLRVIGTCPGRQLAGARVLVRPAGWEGVADVFGPGRIFGGMARFTGVEVATDFQIGADQMVTYTLSGNFEDAFARGRLVKRLVDLETYRMAALLGLPVVRQSTPALQSLEVRTGVAMRALSSSEDETLAASIREISALLAEVGALREGLRYRIAASKAYYDVVSDRLASLAEAPIGQRQTLKGFVDHRLAPAIKTVGAFDRRISDVSATLSDAMALARTRLEQTSQEYNQALLVSMEKRARQQVHLGQAVEGLSVAAISYYVVGLIGVLIKSLPHFAVSVPVLQAISVPAVIALVWWNVRRAKARVEKV</sequence>
<keyword evidence="3" id="KW-1185">Reference proteome</keyword>
<dbReference type="InterPro" id="IPR021830">
    <property type="entry name" value="DUF3422"/>
</dbReference>
<feature type="transmembrane region" description="Helical" evidence="1">
    <location>
        <begin position="370"/>
        <end position="393"/>
    </location>
</feature>
<dbReference type="Proteomes" id="UP000027446">
    <property type="component" value="Unassembled WGS sequence"/>
</dbReference>
<keyword evidence="1" id="KW-0812">Transmembrane</keyword>
<dbReference type="AlphaFoldDB" id="A0A069E7C9"/>
<evidence type="ECO:0000256" key="1">
    <source>
        <dbReference type="SAM" id="Phobius"/>
    </source>
</evidence>
<evidence type="ECO:0000313" key="3">
    <source>
        <dbReference type="Proteomes" id="UP000027446"/>
    </source>
</evidence>
<reference evidence="2 3" key="1">
    <citation type="journal article" date="2014" name="Antonie Van Leeuwenhoek">
        <title>Hyphomonas beringensis sp. nov. and Hyphomonas chukchiensis sp. nov., isolated from surface seawater of the Bering Sea and Chukchi Sea.</title>
        <authorList>
            <person name="Li C."/>
            <person name="Lai Q."/>
            <person name="Li G."/>
            <person name="Dong C."/>
            <person name="Wang J."/>
            <person name="Liao Y."/>
            <person name="Shao Z."/>
        </authorList>
    </citation>
    <scope>NUCLEOTIDE SEQUENCE [LARGE SCALE GENOMIC DNA]</scope>
    <source>
        <strain evidence="2 3">MHS-3</strain>
    </source>
</reference>
<keyword evidence="1" id="KW-1133">Transmembrane helix</keyword>
<feature type="transmembrane region" description="Helical" evidence="1">
    <location>
        <begin position="343"/>
        <end position="364"/>
    </location>
</feature>
<comment type="caution">
    <text evidence="2">The sequence shown here is derived from an EMBL/GenBank/DDBJ whole genome shotgun (WGS) entry which is preliminary data.</text>
</comment>
<accession>A0A069E7C9</accession>
<keyword evidence="1" id="KW-0472">Membrane</keyword>
<dbReference type="Pfam" id="PF11902">
    <property type="entry name" value="DUF3422"/>
    <property type="match status" value="1"/>
</dbReference>
<organism evidence="2 3">
    <name type="scientific">Hyphomonas adhaerens MHS-3</name>
    <dbReference type="NCBI Taxonomy" id="1280949"/>
    <lineage>
        <taxon>Bacteria</taxon>
        <taxon>Pseudomonadati</taxon>
        <taxon>Pseudomonadota</taxon>
        <taxon>Alphaproteobacteria</taxon>
        <taxon>Hyphomonadales</taxon>
        <taxon>Hyphomonadaceae</taxon>
        <taxon>Hyphomonas</taxon>
    </lineage>
</organism>
<dbReference type="eggNOG" id="COG4949">
    <property type="taxonomic scope" value="Bacteria"/>
</dbReference>
<dbReference type="EMBL" id="ARYH01000001">
    <property type="protein sequence ID" value="KCZ85977.1"/>
    <property type="molecule type" value="Genomic_DNA"/>
</dbReference>
<gene>
    <name evidence="2" type="ORF">HAD_09830</name>
</gene>
<evidence type="ECO:0008006" key="4">
    <source>
        <dbReference type="Google" id="ProtNLM"/>
    </source>
</evidence>
<protein>
    <recommendedName>
        <fullName evidence="4">Membrane-anchored protein</fullName>
    </recommendedName>
</protein>
<dbReference type="PATRIC" id="fig|1280949.3.peg.2010"/>
<name>A0A069E7C9_9PROT</name>
<proteinExistence type="predicted"/>
<evidence type="ECO:0000313" key="2">
    <source>
        <dbReference type="EMBL" id="KCZ85977.1"/>
    </source>
</evidence>
<dbReference type="RefSeq" id="WP_051596094.1">
    <property type="nucleotide sequence ID" value="NZ_ARYH01000001.1"/>
</dbReference>
<dbReference type="OrthoDB" id="9767470at2"/>